<protein>
    <submittedName>
        <fullName evidence="2">Uncharacterized protein</fullName>
    </submittedName>
</protein>
<feature type="transmembrane region" description="Helical" evidence="1">
    <location>
        <begin position="63"/>
        <end position="82"/>
    </location>
</feature>
<keyword evidence="1" id="KW-1133">Transmembrane helix</keyword>
<sequence>MSVKQFLDEYGRSRTASPSVRVFADVAGTPRTPAPTWWNHPVTIMFVAVIGAALSFTAPALPALSGLLVAISGVALASLAEIDRGRWSASRARAVEESVWIADQCGYRVDTAGGVLRWRNDERSMVARLGHRGGGWDLVLLDVEAPALGSDR</sequence>
<evidence type="ECO:0000313" key="2">
    <source>
        <dbReference type="EMBL" id="TDL44571.1"/>
    </source>
</evidence>
<name>A0A4R5YH49_KOCRO</name>
<evidence type="ECO:0000313" key="3">
    <source>
        <dbReference type="Proteomes" id="UP000295163"/>
    </source>
</evidence>
<comment type="caution">
    <text evidence="2">The sequence shown here is derived from an EMBL/GenBank/DDBJ whole genome shotgun (WGS) entry which is preliminary data.</text>
</comment>
<feature type="transmembrane region" description="Helical" evidence="1">
    <location>
        <begin position="37"/>
        <end position="57"/>
    </location>
</feature>
<dbReference type="Proteomes" id="UP000295163">
    <property type="component" value="Unassembled WGS sequence"/>
</dbReference>
<dbReference type="AlphaFoldDB" id="A0A4R5YH49"/>
<reference evidence="2 3" key="1">
    <citation type="submission" date="2019-03" db="EMBL/GenBank/DDBJ databases">
        <title>Genome Sequencing and Assembly of Various Microbes Isolated from Partially Reclaimed Soil and Acid Mine Drainage (AMD) Site.</title>
        <authorList>
            <person name="Steinbock B."/>
            <person name="Bechtold R."/>
            <person name="Sevigny J.L."/>
            <person name="Thomas D."/>
            <person name="Cuthill L.R."/>
            <person name="Aveiro Johannsen E.J."/>
            <person name="Thomas K."/>
            <person name="Ghosh A."/>
        </authorList>
    </citation>
    <scope>NUCLEOTIDE SEQUENCE [LARGE SCALE GENOMIC DNA]</scope>
    <source>
        <strain evidence="2 3">S-A3</strain>
    </source>
</reference>
<proteinExistence type="predicted"/>
<keyword evidence="1" id="KW-0472">Membrane</keyword>
<evidence type="ECO:0000256" key="1">
    <source>
        <dbReference type="SAM" id="Phobius"/>
    </source>
</evidence>
<accession>A0A4R5YH49</accession>
<gene>
    <name evidence="2" type="ORF">E2R59_05725</name>
</gene>
<dbReference type="EMBL" id="SMZT01000002">
    <property type="protein sequence ID" value="TDL44571.1"/>
    <property type="molecule type" value="Genomic_DNA"/>
</dbReference>
<organism evidence="2 3">
    <name type="scientific">Kocuria rosea</name>
    <name type="common">Deinococcus erythromyxa</name>
    <name type="synonym">Micrococcus rubens</name>
    <dbReference type="NCBI Taxonomy" id="1275"/>
    <lineage>
        <taxon>Bacteria</taxon>
        <taxon>Bacillati</taxon>
        <taxon>Actinomycetota</taxon>
        <taxon>Actinomycetes</taxon>
        <taxon>Micrococcales</taxon>
        <taxon>Micrococcaceae</taxon>
        <taxon>Kocuria</taxon>
    </lineage>
</organism>
<keyword evidence="1" id="KW-0812">Transmembrane</keyword>